<keyword evidence="2" id="KW-0472">Membrane</keyword>
<reference evidence="3" key="1">
    <citation type="journal article" date="2023" name="Front. Mar. Sci.">
        <title>A new Merluccius polli reference genome to investigate the effects of global change in West African waters.</title>
        <authorList>
            <person name="Mateo J.L."/>
            <person name="Blanco-Fernandez C."/>
            <person name="Garcia-Vazquez E."/>
            <person name="Machado-Schiaffino G."/>
        </authorList>
    </citation>
    <scope>NUCLEOTIDE SEQUENCE</scope>
    <source>
        <strain evidence="3">C29</strain>
        <tissue evidence="3">Fin</tissue>
    </source>
</reference>
<name>A0AA47MDY9_MERPO</name>
<accession>A0AA47MDY9</accession>
<dbReference type="PANTHER" id="PTHR16201">
    <property type="entry name" value="SEVEN TRANSMEMBRANE PROTEIN 1-RELATED"/>
    <property type="match status" value="1"/>
</dbReference>
<feature type="transmembrane region" description="Helical" evidence="2">
    <location>
        <begin position="187"/>
        <end position="207"/>
    </location>
</feature>
<organism evidence="3 4">
    <name type="scientific">Merluccius polli</name>
    <name type="common">Benguela hake</name>
    <name type="synonym">Merluccius cadenati</name>
    <dbReference type="NCBI Taxonomy" id="89951"/>
    <lineage>
        <taxon>Eukaryota</taxon>
        <taxon>Metazoa</taxon>
        <taxon>Chordata</taxon>
        <taxon>Craniata</taxon>
        <taxon>Vertebrata</taxon>
        <taxon>Euteleostomi</taxon>
        <taxon>Actinopterygii</taxon>
        <taxon>Neopterygii</taxon>
        <taxon>Teleostei</taxon>
        <taxon>Neoteleostei</taxon>
        <taxon>Acanthomorphata</taxon>
        <taxon>Zeiogadaria</taxon>
        <taxon>Gadariae</taxon>
        <taxon>Gadiformes</taxon>
        <taxon>Gadoidei</taxon>
        <taxon>Merlucciidae</taxon>
        <taxon>Merluccius</taxon>
    </lineage>
</organism>
<evidence type="ECO:0000256" key="1">
    <source>
        <dbReference type="SAM" id="MobiDB-lite"/>
    </source>
</evidence>
<keyword evidence="4" id="KW-1185">Reference proteome</keyword>
<evidence type="ECO:0000256" key="2">
    <source>
        <dbReference type="SAM" id="Phobius"/>
    </source>
</evidence>
<feature type="transmembrane region" description="Helical" evidence="2">
    <location>
        <begin position="70"/>
        <end position="93"/>
    </location>
</feature>
<evidence type="ECO:0000313" key="3">
    <source>
        <dbReference type="EMBL" id="KAK0138465.1"/>
    </source>
</evidence>
<feature type="transmembrane region" description="Helical" evidence="2">
    <location>
        <begin position="253"/>
        <end position="275"/>
    </location>
</feature>
<feature type="transmembrane region" description="Helical" evidence="2">
    <location>
        <begin position="219"/>
        <end position="241"/>
    </location>
</feature>
<dbReference type="Proteomes" id="UP001174136">
    <property type="component" value="Unassembled WGS sequence"/>
</dbReference>
<sequence length="409" mass="45119">MNDLSAHRVIHNVRSFYRFCAESAATCLSIRADAACAPVGLVALSALLLFTSRFVLLCQRCRETRQGTAAGEAVFVSIYWFLGELCGAMGAALSQQLDIQIVFGVLAVAVDFVNVFSIFLMLYLCWGSPADRRLRVIRRRRRQHLLGVCLLMGLGGYITYSNSNIPAHKPFAGRKLLHAFLQDNTEALGYTLGLISFTIACTSRFPAINHACRREKMTWAAGVSAVLCSLAGLLYTSALLLSDPRVPGLLLKAAPWLLSALCSATLDLLVSCLWAQIWGFSFPKSNAKTLKTSEIGHYMDVSVQPAGNVCLKELILSARDNLKGRPPTMRSMRLVQVDSLSSSCSSYDSSSFSSDLEWDFEEAMSTCRSEPPQRREKEDEFLQDWPKNPPPFGTCTCSVSDFTEMSLFP</sequence>
<feature type="compositionally biased region" description="Basic and acidic residues" evidence="1">
    <location>
        <begin position="371"/>
        <end position="380"/>
    </location>
</feature>
<comment type="caution">
    <text evidence="3">The sequence shown here is derived from an EMBL/GenBank/DDBJ whole genome shotgun (WGS) entry which is preliminary data.</text>
</comment>
<proteinExistence type="predicted"/>
<dbReference type="AlphaFoldDB" id="A0AA47MDY9"/>
<protein>
    <submittedName>
        <fullName evidence="3">Transmembrane protein 44</fullName>
    </submittedName>
</protein>
<dbReference type="EMBL" id="JAOPHQ010004617">
    <property type="protein sequence ID" value="KAK0138465.1"/>
    <property type="molecule type" value="Genomic_DNA"/>
</dbReference>
<feature type="transmembrane region" description="Helical" evidence="2">
    <location>
        <begin position="145"/>
        <end position="167"/>
    </location>
</feature>
<keyword evidence="2 3" id="KW-0812">Transmembrane</keyword>
<keyword evidence="2" id="KW-1133">Transmembrane helix</keyword>
<feature type="transmembrane region" description="Helical" evidence="2">
    <location>
        <begin position="99"/>
        <end position="124"/>
    </location>
</feature>
<evidence type="ECO:0000313" key="4">
    <source>
        <dbReference type="Proteomes" id="UP001174136"/>
    </source>
</evidence>
<dbReference type="GO" id="GO:0016020">
    <property type="term" value="C:membrane"/>
    <property type="evidence" value="ECO:0007669"/>
    <property type="project" value="TreeGrafter"/>
</dbReference>
<dbReference type="GO" id="GO:0015174">
    <property type="term" value="F:basic amino acid transmembrane transporter activity"/>
    <property type="evidence" value="ECO:0007669"/>
    <property type="project" value="TreeGrafter"/>
</dbReference>
<feature type="transmembrane region" description="Helical" evidence="2">
    <location>
        <begin position="39"/>
        <end position="58"/>
    </location>
</feature>
<gene>
    <name evidence="3" type="primary">TMEM44</name>
    <name evidence="3" type="ORF">N1851_025006</name>
</gene>
<dbReference type="InterPro" id="IPR051415">
    <property type="entry name" value="LAAT-1"/>
</dbReference>
<dbReference type="PANTHER" id="PTHR16201:SF53">
    <property type="entry name" value="TRANSMEMBRANE PROTEIN 44"/>
    <property type="match status" value="1"/>
</dbReference>
<feature type="region of interest" description="Disordered" evidence="1">
    <location>
        <begin position="367"/>
        <end position="388"/>
    </location>
</feature>